<dbReference type="OrthoDB" id="114754at2"/>
<protein>
    <recommendedName>
        <fullName evidence="4">J domain-containing protein</fullName>
    </recommendedName>
</protein>
<gene>
    <name evidence="2" type="ORF">PKOR_00625</name>
</gene>
<dbReference type="Proteomes" id="UP000033109">
    <property type="component" value="Chromosome"/>
</dbReference>
<keyword evidence="3" id="KW-1185">Reference proteome</keyword>
<feature type="compositionally biased region" description="Basic and acidic residues" evidence="1">
    <location>
        <begin position="171"/>
        <end position="182"/>
    </location>
</feature>
<reference evidence="2 3" key="1">
    <citation type="journal article" date="2015" name="Sci. Rep.">
        <title>Unraveling adaptation of Pontibacter korlensis to radiation and infertility in desert through complete genome and comparative transcriptomic analysis.</title>
        <authorList>
            <person name="Dai J."/>
            <person name="Dai W."/>
            <person name="Qiu C."/>
            <person name="Yang Z."/>
            <person name="Zhang Y."/>
            <person name="Zhou M."/>
            <person name="Zhang L."/>
            <person name="Fang C."/>
            <person name="Gao Q."/>
            <person name="Yang Q."/>
            <person name="Li X."/>
            <person name="Wang Z."/>
            <person name="Wang Z."/>
            <person name="Jia Z."/>
            <person name="Chen X."/>
        </authorList>
    </citation>
    <scope>NUCLEOTIDE SEQUENCE [LARGE SCALE GENOMIC DNA]</scope>
    <source>
        <strain evidence="2 3">X14-1T</strain>
    </source>
</reference>
<evidence type="ECO:0000313" key="3">
    <source>
        <dbReference type="Proteomes" id="UP000033109"/>
    </source>
</evidence>
<accession>A0A0E3ZJR2</accession>
<dbReference type="STRING" id="400092.PKOR_00625"/>
<evidence type="ECO:0000256" key="1">
    <source>
        <dbReference type="SAM" id="MobiDB-lite"/>
    </source>
</evidence>
<sequence>MPQAAPAALPQISVSAKGRNKLLKLQLKFNQKVKKISELKEELLKRKESISHIQKRVHDELQPLIEQLLEQRVALAHLLDRAYVLPFFRKREKEKLALFIEETTFELIDRYGRHELKELHDKYAELSFEDSQALVEEEANEIAEQLFWDVFGIEVDLDDPEFDSIEDELDQKARQREQEKQARQKTRKTKAQLAKEEKAKAELSNISKTSRRVYTNLAKLLHPDAEQDQQTRVWKEEAMKRVTQAYHQDDFFELLRLQMEFMQHEGQQLDSLPEEQLTYYTKLLDEQLGNLENALDLFSFSAEGELYFRYGGTSKQMDQKFSKEKKEILLDIEFMKEELKILQDPQQVRLMLKQLP</sequence>
<name>A0A0E3ZJR2_9BACT</name>
<dbReference type="AlphaFoldDB" id="A0A0E3ZJR2"/>
<dbReference type="PATRIC" id="fig|400092.3.peg.147"/>
<dbReference type="EMBL" id="CP009621">
    <property type="protein sequence ID" value="AKD05423.1"/>
    <property type="molecule type" value="Genomic_DNA"/>
</dbReference>
<proteinExistence type="predicted"/>
<dbReference type="HOGENOM" id="CLU_045814_0_0_10"/>
<dbReference type="KEGG" id="pko:PKOR_00625"/>
<feature type="region of interest" description="Disordered" evidence="1">
    <location>
        <begin position="171"/>
        <end position="190"/>
    </location>
</feature>
<evidence type="ECO:0000313" key="2">
    <source>
        <dbReference type="EMBL" id="AKD05423.1"/>
    </source>
</evidence>
<evidence type="ECO:0008006" key="4">
    <source>
        <dbReference type="Google" id="ProtNLM"/>
    </source>
</evidence>
<organism evidence="2 3">
    <name type="scientific">Pontibacter korlensis</name>
    <dbReference type="NCBI Taxonomy" id="400092"/>
    <lineage>
        <taxon>Bacteria</taxon>
        <taxon>Pseudomonadati</taxon>
        <taxon>Bacteroidota</taxon>
        <taxon>Cytophagia</taxon>
        <taxon>Cytophagales</taxon>
        <taxon>Hymenobacteraceae</taxon>
        <taxon>Pontibacter</taxon>
    </lineage>
</organism>